<gene>
    <name evidence="2" type="ORF">GKQ77_30120</name>
</gene>
<dbReference type="EMBL" id="WMBF01000610">
    <property type="protein sequence ID" value="MBW5425770.1"/>
    <property type="molecule type" value="Genomic_DNA"/>
</dbReference>
<evidence type="ECO:0000256" key="1">
    <source>
        <dbReference type="SAM" id="SignalP"/>
    </source>
</evidence>
<feature type="chain" id="PRO_5045324823" description="Secreted protein" evidence="1">
    <location>
        <begin position="30"/>
        <end position="142"/>
    </location>
</feature>
<evidence type="ECO:0000313" key="2">
    <source>
        <dbReference type="EMBL" id="MBW5425770.1"/>
    </source>
</evidence>
<name>A0ABS6YWH1_9ACTN</name>
<protein>
    <recommendedName>
        <fullName evidence="4">Secreted protein</fullName>
    </recommendedName>
</protein>
<accession>A0ABS6YWH1</accession>
<sequence>MRTQLSAAVGAVALTAGALLGAPAAGAQATDYPTNSFRVEVGNTWTDGKLTWYNRSVLVEGTHKSVSSAGKAYCRLTWGRTYDASRALVGTRGSDPGDMACGTTRSFSFVVPADIVGGAQLVRICLDDGNYNDLLCAPYRRP</sequence>
<comment type="caution">
    <text evidence="2">The sequence shown here is derived from an EMBL/GenBank/DDBJ whole genome shotgun (WGS) entry which is preliminary data.</text>
</comment>
<evidence type="ECO:0000313" key="3">
    <source>
        <dbReference type="Proteomes" id="UP001197114"/>
    </source>
</evidence>
<reference evidence="2 3" key="1">
    <citation type="submission" date="2019-11" db="EMBL/GenBank/DDBJ databases">
        <authorList>
            <person name="Ay H."/>
        </authorList>
    </citation>
    <scope>NUCLEOTIDE SEQUENCE [LARGE SCALE GENOMIC DNA]</scope>
    <source>
        <strain evidence="2 3">BG9H</strain>
    </source>
</reference>
<keyword evidence="3" id="KW-1185">Reference proteome</keyword>
<feature type="signal peptide" evidence="1">
    <location>
        <begin position="1"/>
        <end position="29"/>
    </location>
</feature>
<dbReference type="Proteomes" id="UP001197114">
    <property type="component" value="Unassembled WGS sequence"/>
</dbReference>
<proteinExistence type="predicted"/>
<keyword evidence="1" id="KW-0732">Signal</keyword>
<organism evidence="2 3">
    <name type="scientific">Streptomyces anatolicus</name>
    <dbReference type="NCBI Taxonomy" id="2675858"/>
    <lineage>
        <taxon>Bacteria</taxon>
        <taxon>Bacillati</taxon>
        <taxon>Actinomycetota</taxon>
        <taxon>Actinomycetes</taxon>
        <taxon>Kitasatosporales</taxon>
        <taxon>Streptomycetaceae</taxon>
        <taxon>Streptomyces</taxon>
    </lineage>
</organism>
<evidence type="ECO:0008006" key="4">
    <source>
        <dbReference type="Google" id="ProtNLM"/>
    </source>
</evidence>